<reference evidence="1 2" key="1">
    <citation type="submission" date="2016-02" db="EMBL/GenBank/DDBJ databases">
        <title>Complete genome sequencing and analysis of ATSB10, Dyella thiooxydans isolated from rhizosphere soil of sunflower (Helianthus annuus L.).</title>
        <authorList>
            <person name="Lee Y."/>
            <person name="Hwangbo K."/>
            <person name="Chung H."/>
            <person name="Yoo J."/>
            <person name="Kim K.Y."/>
            <person name="Sa T.M."/>
            <person name="Um Y."/>
            <person name="Madhaiyan M."/>
        </authorList>
    </citation>
    <scope>NUCLEOTIDE SEQUENCE [LARGE SCALE GENOMIC DNA]</scope>
    <source>
        <strain evidence="1 2">ATSB10</strain>
    </source>
</reference>
<name>A0A169GP92_9GAMM</name>
<evidence type="ECO:0000313" key="2">
    <source>
        <dbReference type="Proteomes" id="UP000077255"/>
    </source>
</evidence>
<gene>
    <name evidence="1" type="ORF">ATSB10_04710</name>
</gene>
<protein>
    <submittedName>
        <fullName evidence="1">Uncharacterized protein</fullName>
    </submittedName>
</protein>
<dbReference type="KEGG" id="dtx:ATSB10_04710"/>
<proteinExistence type="predicted"/>
<evidence type="ECO:0000313" key="1">
    <source>
        <dbReference type="EMBL" id="AND67925.1"/>
    </source>
</evidence>
<dbReference type="AlphaFoldDB" id="A0A169GP92"/>
<accession>A0A169GP92</accession>
<sequence length="42" mass="4707">MYVRISAVIRASSALTHHPLFCELHHIFGLSARPAIRPPIRA</sequence>
<dbReference type="Proteomes" id="UP000077255">
    <property type="component" value="Chromosome"/>
</dbReference>
<dbReference type="STRING" id="445710.ATSB10_04710"/>
<organism evidence="1 2">
    <name type="scientific">Dyella thiooxydans</name>
    <dbReference type="NCBI Taxonomy" id="445710"/>
    <lineage>
        <taxon>Bacteria</taxon>
        <taxon>Pseudomonadati</taxon>
        <taxon>Pseudomonadota</taxon>
        <taxon>Gammaproteobacteria</taxon>
        <taxon>Lysobacterales</taxon>
        <taxon>Rhodanobacteraceae</taxon>
        <taxon>Dyella</taxon>
    </lineage>
</organism>
<dbReference type="EMBL" id="CP014841">
    <property type="protein sequence ID" value="AND67925.1"/>
    <property type="molecule type" value="Genomic_DNA"/>
</dbReference>
<keyword evidence="2" id="KW-1185">Reference proteome</keyword>